<evidence type="ECO:0000313" key="1">
    <source>
        <dbReference type="EMBL" id="GJT41589.1"/>
    </source>
</evidence>
<accession>A0ABQ5DXL3</accession>
<evidence type="ECO:0000313" key="2">
    <source>
        <dbReference type="Proteomes" id="UP001151760"/>
    </source>
</evidence>
<proteinExistence type="predicted"/>
<name>A0ABQ5DXL3_9ASTR</name>
<keyword evidence="2" id="KW-1185">Reference proteome</keyword>
<dbReference type="EMBL" id="BQNB010015574">
    <property type="protein sequence ID" value="GJT41589.1"/>
    <property type="molecule type" value="Genomic_DNA"/>
</dbReference>
<protein>
    <submittedName>
        <fullName evidence="1">Uncharacterized protein</fullName>
    </submittedName>
</protein>
<reference evidence="1" key="2">
    <citation type="submission" date="2022-01" db="EMBL/GenBank/DDBJ databases">
        <authorList>
            <person name="Yamashiro T."/>
            <person name="Shiraishi A."/>
            <person name="Satake H."/>
            <person name="Nakayama K."/>
        </authorList>
    </citation>
    <scope>NUCLEOTIDE SEQUENCE</scope>
</reference>
<sequence length="132" mass="15106">MLYDGSVIAKETNVISIVDSKETLMLKEESRSKMLLKQSDPIVLEKKVNIKPINHAELNRLSKDFGKHFVPQQELFDEQAFQLQTSHPNTDQSASSLVKIEAPRELPKESLVNTSLKKLKYHLGQFENMVKK</sequence>
<comment type="caution">
    <text evidence="1">The sequence shown here is derived from an EMBL/GenBank/DDBJ whole genome shotgun (WGS) entry which is preliminary data.</text>
</comment>
<reference evidence="1" key="1">
    <citation type="journal article" date="2022" name="Int. J. Mol. Sci.">
        <title>Draft Genome of Tanacetum Coccineum: Genomic Comparison of Closely Related Tanacetum-Family Plants.</title>
        <authorList>
            <person name="Yamashiro T."/>
            <person name="Shiraishi A."/>
            <person name="Nakayama K."/>
            <person name="Satake H."/>
        </authorList>
    </citation>
    <scope>NUCLEOTIDE SEQUENCE</scope>
</reference>
<gene>
    <name evidence="1" type="ORF">Tco_0941454</name>
</gene>
<organism evidence="1 2">
    <name type="scientific">Tanacetum coccineum</name>
    <dbReference type="NCBI Taxonomy" id="301880"/>
    <lineage>
        <taxon>Eukaryota</taxon>
        <taxon>Viridiplantae</taxon>
        <taxon>Streptophyta</taxon>
        <taxon>Embryophyta</taxon>
        <taxon>Tracheophyta</taxon>
        <taxon>Spermatophyta</taxon>
        <taxon>Magnoliopsida</taxon>
        <taxon>eudicotyledons</taxon>
        <taxon>Gunneridae</taxon>
        <taxon>Pentapetalae</taxon>
        <taxon>asterids</taxon>
        <taxon>campanulids</taxon>
        <taxon>Asterales</taxon>
        <taxon>Asteraceae</taxon>
        <taxon>Asteroideae</taxon>
        <taxon>Anthemideae</taxon>
        <taxon>Anthemidinae</taxon>
        <taxon>Tanacetum</taxon>
    </lineage>
</organism>
<dbReference type="Proteomes" id="UP001151760">
    <property type="component" value="Unassembled WGS sequence"/>
</dbReference>